<feature type="transmembrane region" description="Helical" evidence="1">
    <location>
        <begin position="12"/>
        <end position="34"/>
    </location>
</feature>
<keyword evidence="1" id="KW-1133">Transmembrane helix</keyword>
<evidence type="ECO:0000256" key="1">
    <source>
        <dbReference type="SAM" id="Phobius"/>
    </source>
</evidence>
<organism evidence="2 3">
    <name type="scientific">Ferrithrix thermotolerans DSM 19514</name>
    <dbReference type="NCBI Taxonomy" id="1121881"/>
    <lineage>
        <taxon>Bacteria</taxon>
        <taxon>Bacillati</taxon>
        <taxon>Actinomycetota</taxon>
        <taxon>Acidimicrobiia</taxon>
        <taxon>Acidimicrobiales</taxon>
        <taxon>Acidimicrobiaceae</taxon>
        <taxon>Ferrithrix</taxon>
    </lineage>
</organism>
<dbReference type="OrthoDB" id="5245090at2"/>
<feature type="transmembrane region" description="Helical" evidence="1">
    <location>
        <begin position="86"/>
        <end position="106"/>
    </location>
</feature>
<feature type="transmembrane region" description="Helical" evidence="1">
    <location>
        <begin position="55"/>
        <end position="74"/>
    </location>
</feature>
<proteinExistence type="predicted"/>
<reference evidence="3" key="1">
    <citation type="submission" date="2016-11" db="EMBL/GenBank/DDBJ databases">
        <authorList>
            <person name="Varghese N."/>
            <person name="Submissions S."/>
        </authorList>
    </citation>
    <scope>NUCLEOTIDE SEQUENCE [LARGE SCALE GENOMIC DNA]</scope>
    <source>
        <strain evidence="3">DSM 19514</strain>
    </source>
</reference>
<dbReference type="RefSeq" id="WP_072792451.1">
    <property type="nucleotide sequence ID" value="NZ_FQUL01000051.1"/>
</dbReference>
<sequence>MLSNRSPIYDTLLIAHVLVGMLGYGGVIFSGVFARKLLREGPSESTSRYFDGSRNTAVMFVGLVPVFGMLVLFVGQGNLHDVTKVWFDAAVLIWVVSGAAAFMKILPTERRLHSALSIGDASVGSLAKTIERASALCSVLYVIAFYLMLFKP</sequence>
<evidence type="ECO:0000313" key="2">
    <source>
        <dbReference type="EMBL" id="SHE99494.1"/>
    </source>
</evidence>
<keyword evidence="3" id="KW-1185">Reference proteome</keyword>
<dbReference type="EMBL" id="FQUL01000051">
    <property type="protein sequence ID" value="SHE99494.1"/>
    <property type="molecule type" value="Genomic_DNA"/>
</dbReference>
<dbReference type="AlphaFoldDB" id="A0A1M4Y0Z2"/>
<evidence type="ECO:0000313" key="3">
    <source>
        <dbReference type="Proteomes" id="UP000184295"/>
    </source>
</evidence>
<protein>
    <recommendedName>
        <fullName evidence="4">DUF2269 family protein</fullName>
    </recommendedName>
</protein>
<evidence type="ECO:0008006" key="4">
    <source>
        <dbReference type="Google" id="ProtNLM"/>
    </source>
</evidence>
<dbReference type="STRING" id="1121881.SAMN02745225_02203"/>
<gene>
    <name evidence="2" type="ORF">SAMN02745225_02203</name>
</gene>
<keyword evidence="1" id="KW-0812">Transmembrane</keyword>
<accession>A0A1M4Y0Z2</accession>
<name>A0A1M4Y0Z2_9ACTN</name>
<dbReference type="Proteomes" id="UP000184295">
    <property type="component" value="Unassembled WGS sequence"/>
</dbReference>
<keyword evidence="1" id="KW-0472">Membrane</keyword>
<feature type="transmembrane region" description="Helical" evidence="1">
    <location>
        <begin position="133"/>
        <end position="150"/>
    </location>
</feature>